<reference evidence="4" key="1">
    <citation type="journal article" date="2019" name="Int. J. Syst. Evol. Microbiol.">
        <title>The Global Catalogue of Microorganisms (GCM) 10K type strain sequencing project: providing services to taxonomists for standard genome sequencing and annotation.</title>
        <authorList>
            <consortium name="The Broad Institute Genomics Platform"/>
            <consortium name="The Broad Institute Genome Sequencing Center for Infectious Disease"/>
            <person name="Wu L."/>
            <person name="Ma J."/>
        </authorList>
    </citation>
    <scope>NUCLEOTIDE SEQUENCE [LARGE SCALE GENOMIC DNA]</scope>
    <source>
        <strain evidence="4">CGMCC 1.16225</strain>
    </source>
</reference>
<dbReference type="InterPro" id="IPR024463">
    <property type="entry name" value="Transposase_TnpC_homeodom"/>
</dbReference>
<name>A0ABW4UFY6_9HYPH</name>
<protein>
    <submittedName>
        <fullName evidence="3">Transposase</fullName>
    </submittedName>
</protein>
<dbReference type="Proteomes" id="UP001597405">
    <property type="component" value="Unassembled WGS sequence"/>
</dbReference>
<feature type="domain" description="Transposase TnpC homeodomain" evidence="2">
    <location>
        <begin position="49"/>
        <end position="118"/>
    </location>
</feature>
<organism evidence="3 4">
    <name type="scientific">Mesorhizobium newzealandense</name>
    <dbReference type="NCBI Taxonomy" id="1300302"/>
    <lineage>
        <taxon>Bacteria</taxon>
        <taxon>Pseudomonadati</taxon>
        <taxon>Pseudomonadota</taxon>
        <taxon>Alphaproteobacteria</taxon>
        <taxon>Hyphomicrobiales</taxon>
        <taxon>Phyllobacteriaceae</taxon>
        <taxon>Mesorhizobium</taxon>
    </lineage>
</organism>
<proteinExistence type="predicted"/>
<evidence type="ECO:0000256" key="1">
    <source>
        <dbReference type="SAM" id="Coils"/>
    </source>
</evidence>
<keyword evidence="4" id="KW-1185">Reference proteome</keyword>
<evidence type="ECO:0000313" key="4">
    <source>
        <dbReference type="Proteomes" id="UP001597405"/>
    </source>
</evidence>
<dbReference type="RefSeq" id="WP_379100346.1">
    <property type="nucleotide sequence ID" value="NZ_JBHUGZ010000012.1"/>
</dbReference>
<accession>A0ABW4UFY6</accession>
<evidence type="ECO:0000259" key="2">
    <source>
        <dbReference type="Pfam" id="PF13007"/>
    </source>
</evidence>
<dbReference type="Pfam" id="PF13007">
    <property type="entry name" value="LZ_Tnp_IS66"/>
    <property type="match status" value="1"/>
</dbReference>
<gene>
    <name evidence="3" type="ORF">ACFSOZ_18555</name>
</gene>
<evidence type="ECO:0000313" key="3">
    <source>
        <dbReference type="EMBL" id="MFD1984569.1"/>
    </source>
</evidence>
<comment type="caution">
    <text evidence="3">The sequence shown here is derived from an EMBL/GenBank/DDBJ whole genome shotgun (WGS) entry which is preliminary data.</text>
</comment>
<feature type="coiled-coil region" evidence="1">
    <location>
        <begin position="33"/>
        <end position="60"/>
    </location>
</feature>
<keyword evidence="1" id="KW-0175">Coiled coil</keyword>
<sequence>MSEQAPSIADFLARIALLEAAVSARDITIAERDEQLRRERAEAALRIQRLQLQIARFNRKAFGRSSEKLGQMLLELEDLETDFAVGVPDIELPIVADTDKVRVLPVRKLNPNLPRNRIVREPSCACCPGCGGIIVPLPPMQRGPRYSKTSLKTRRPCNRASPLRNARAFSRAIFQNRMPVGMIGWPGSRSDLTRLGV</sequence>
<dbReference type="EMBL" id="JBHUGZ010000012">
    <property type="protein sequence ID" value="MFD1984569.1"/>
    <property type="molecule type" value="Genomic_DNA"/>
</dbReference>